<accession>A0ABN6R6L7</accession>
<organism evidence="2 3">
    <name type="scientific">Streptomyces nigrescens</name>
    <dbReference type="NCBI Taxonomy" id="1920"/>
    <lineage>
        <taxon>Bacteria</taxon>
        <taxon>Bacillati</taxon>
        <taxon>Actinomycetota</taxon>
        <taxon>Actinomycetes</taxon>
        <taxon>Kitasatosporales</taxon>
        <taxon>Streptomycetaceae</taxon>
        <taxon>Streptomyces</taxon>
    </lineage>
</organism>
<dbReference type="EMBL" id="AP026073">
    <property type="protein sequence ID" value="BDM73332.1"/>
    <property type="molecule type" value="Genomic_DNA"/>
</dbReference>
<proteinExistence type="predicted"/>
<keyword evidence="3" id="KW-1185">Reference proteome</keyword>
<protein>
    <submittedName>
        <fullName evidence="2">Uncharacterized protein</fullName>
    </submittedName>
</protein>
<sequence>MWGAGQLPGSTSINDPTPHQTAHGPGVHPGAIFRAVPLVKGVDSMKYIVPVQAVVTATEYDGGPTAAELDAIDVEMPLISAEVELLDVQIMVLDRVPSELDERRIRRARRKVLAARRELANLPATTASVPEVGA</sequence>
<feature type="compositionally biased region" description="Polar residues" evidence="1">
    <location>
        <begin position="8"/>
        <end position="20"/>
    </location>
</feature>
<evidence type="ECO:0000313" key="3">
    <source>
        <dbReference type="Proteomes" id="UP001059597"/>
    </source>
</evidence>
<dbReference type="InterPro" id="IPR046251">
    <property type="entry name" value="DUF6284"/>
</dbReference>
<evidence type="ECO:0000313" key="2">
    <source>
        <dbReference type="EMBL" id="BDM73332.1"/>
    </source>
</evidence>
<gene>
    <name evidence="2" type="ORF">HEK616_68190</name>
</gene>
<dbReference type="Proteomes" id="UP001059597">
    <property type="component" value="Chromosome"/>
</dbReference>
<reference evidence="2" key="1">
    <citation type="submission" date="2022-06" db="EMBL/GenBank/DDBJ databases">
        <title>Complete genome sequence of Streptomyces nigrescens HEK616.</title>
        <authorList>
            <person name="Asamizu S."/>
            <person name="Onaka H."/>
        </authorList>
    </citation>
    <scope>NUCLEOTIDE SEQUENCE</scope>
    <source>
        <strain evidence="2">HEK616</strain>
    </source>
</reference>
<dbReference type="Pfam" id="PF19801">
    <property type="entry name" value="DUF6284"/>
    <property type="match status" value="1"/>
</dbReference>
<feature type="region of interest" description="Disordered" evidence="1">
    <location>
        <begin position="1"/>
        <end position="28"/>
    </location>
</feature>
<name>A0ABN6R6L7_STRNI</name>
<evidence type="ECO:0000256" key="1">
    <source>
        <dbReference type="SAM" id="MobiDB-lite"/>
    </source>
</evidence>